<comment type="caution">
    <text evidence="2">The sequence shown here is derived from an EMBL/GenBank/DDBJ whole genome shotgun (WGS) entry which is preliminary data.</text>
</comment>
<feature type="region of interest" description="Disordered" evidence="1">
    <location>
        <begin position="61"/>
        <end position="85"/>
    </location>
</feature>
<name>A0AAE0LIZ0_9CHLO</name>
<sequence length="108" mass="11802">MWASRRWAEVCRSHLSVCIDVVAAGKEQALGKDCTVEYIKVHKNHKHVHRQLADMKISALEEEEGTKSADSDKQNTTKSGEAERMIPSGACSAASSLAISEAFMPVCL</sequence>
<evidence type="ECO:0000313" key="3">
    <source>
        <dbReference type="Proteomes" id="UP001190700"/>
    </source>
</evidence>
<dbReference type="EMBL" id="LGRX02001249">
    <property type="protein sequence ID" value="KAK3286489.1"/>
    <property type="molecule type" value="Genomic_DNA"/>
</dbReference>
<organism evidence="2 3">
    <name type="scientific">Cymbomonas tetramitiformis</name>
    <dbReference type="NCBI Taxonomy" id="36881"/>
    <lineage>
        <taxon>Eukaryota</taxon>
        <taxon>Viridiplantae</taxon>
        <taxon>Chlorophyta</taxon>
        <taxon>Pyramimonadophyceae</taxon>
        <taxon>Pyramimonadales</taxon>
        <taxon>Pyramimonadaceae</taxon>
        <taxon>Cymbomonas</taxon>
    </lineage>
</organism>
<accession>A0AAE0LIZ0</accession>
<reference evidence="2 3" key="1">
    <citation type="journal article" date="2015" name="Genome Biol. Evol.">
        <title>Comparative Genomics of a Bacterivorous Green Alga Reveals Evolutionary Causalities and Consequences of Phago-Mixotrophic Mode of Nutrition.</title>
        <authorList>
            <person name="Burns J.A."/>
            <person name="Paasch A."/>
            <person name="Narechania A."/>
            <person name="Kim E."/>
        </authorList>
    </citation>
    <scope>NUCLEOTIDE SEQUENCE [LARGE SCALE GENOMIC DNA]</scope>
    <source>
        <strain evidence="2 3">PLY_AMNH</strain>
    </source>
</reference>
<evidence type="ECO:0000313" key="2">
    <source>
        <dbReference type="EMBL" id="KAK3286489.1"/>
    </source>
</evidence>
<dbReference type="Proteomes" id="UP001190700">
    <property type="component" value="Unassembled WGS sequence"/>
</dbReference>
<protein>
    <submittedName>
        <fullName evidence="2">Uncharacterized protein</fullName>
    </submittedName>
</protein>
<evidence type="ECO:0000256" key="1">
    <source>
        <dbReference type="SAM" id="MobiDB-lite"/>
    </source>
</evidence>
<gene>
    <name evidence="2" type="ORF">CYMTET_5958</name>
</gene>
<keyword evidence="3" id="KW-1185">Reference proteome</keyword>
<proteinExistence type="predicted"/>
<dbReference type="AlphaFoldDB" id="A0AAE0LIZ0"/>
<feature type="compositionally biased region" description="Basic and acidic residues" evidence="1">
    <location>
        <begin position="65"/>
        <end position="84"/>
    </location>
</feature>